<dbReference type="EMBL" id="ML976657">
    <property type="protein sequence ID" value="KAF1979894.1"/>
    <property type="molecule type" value="Genomic_DNA"/>
</dbReference>
<dbReference type="Gene3D" id="3.40.50.720">
    <property type="entry name" value="NAD(P)-binding Rossmann-like Domain"/>
    <property type="match status" value="1"/>
</dbReference>
<dbReference type="SUPFAM" id="SSF51735">
    <property type="entry name" value="NAD(P)-binding Rossmann-fold domains"/>
    <property type="match status" value="1"/>
</dbReference>
<dbReference type="OrthoDB" id="542013at2759"/>
<keyword evidence="3" id="KW-1185">Reference proteome</keyword>
<name>A0A6A5VRC9_9PLEO</name>
<protein>
    <submittedName>
        <fullName evidence="2">Dehydrogenase</fullName>
    </submittedName>
</protein>
<dbReference type="PANTHER" id="PTHR43157:SF31">
    <property type="entry name" value="PHOSPHATIDYLINOSITOL-GLYCAN BIOSYNTHESIS CLASS F PROTEIN"/>
    <property type="match status" value="1"/>
</dbReference>
<dbReference type="Proteomes" id="UP000800036">
    <property type="component" value="Unassembled WGS sequence"/>
</dbReference>
<evidence type="ECO:0000313" key="2">
    <source>
        <dbReference type="EMBL" id="KAF1979894.1"/>
    </source>
</evidence>
<dbReference type="InterPro" id="IPR036291">
    <property type="entry name" value="NAD(P)-bd_dom_sf"/>
</dbReference>
<keyword evidence="1" id="KW-0560">Oxidoreductase</keyword>
<accession>A0A6A5VRC9</accession>
<dbReference type="PANTHER" id="PTHR43157">
    <property type="entry name" value="PHOSPHATIDYLINOSITOL-GLYCAN BIOSYNTHESIS CLASS F PROTEIN-RELATED"/>
    <property type="match status" value="1"/>
</dbReference>
<gene>
    <name evidence="2" type="ORF">BU23DRAFT_576742</name>
</gene>
<evidence type="ECO:0000256" key="1">
    <source>
        <dbReference type="ARBA" id="ARBA00023002"/>
    </source>
</evidence>
<organism evidence="2 3">
    <name type="scientific">Bimuria novae-zelandiae CBS 107.79</name>
    <dbReference type="NCBI Taxonomy" id="1447943"/>
    <lineage>
        <taxon>Eukaryota</taxon>
        <taxon>Fungi</taxon>
        <taxon>Dikarya</taxon>
        <taxon>Ascomycota</taxon>
        <taxon>Pezizomycotina</taxon>
        <taxon>Dothideomycetes</taxon>
        <taxon>Pleosporomycetidae</taxon>
        <taxon>Pleosporales</taxon>
        <taxon>Massarineae</taxon>
        <taxon>Didymosphaeriaceae</taxon>
        <taxon>Bimuria</taxon>
    </lineage>
</organism>
<sequence>MGGQLGFMYRQLTFKPNPIPSSTRLDNKVALRELISHGLARLVIAVRDETKGEATNLELLKDVTNDSCSIDVWKVDQEDMNSIVAFAHRVETLARLDIVILNAGVKILSYTTSPAGHEMNVQVNHLGTSLLSLLLLPKLQISARNTKAPSRLTIVGSEGQFWRSFKEHRAPGILLKLDEQSFFPSGMERYYTTKLMNQLWMTELASRADSNDVIINSVNPGLCASSLHRNDASGAMKMFLKIFAWTSTQGGHCLANAATQGDAAVHGAYISEQRKAA</sequence>
<evidence type="ECO:0000313" key="3">
    <source>
        <dbReference type="Proteomes" id="UP000800036"/>
    </source>
</evidence>
<dbReference type="GO" id="GO:0016491">
    <property type="term" value="F:oxidoreductase activity"/>
    <property type="evidence" value="ECO:0007669"/>
    <property type="project" value="UniProtKB-KW"/>
</dbReference>
<proteinExistence type="predicted"/>
<reference evidence="2" key="1">
    <citation type="journal article" date="2020" name="Stud. Mycol.">
        <title>101 Dothideomycetes genomes: a test case for predicting lifestyles and emergence of pathogens.</title>
        <authorList>
            <person name="Haridas S."/>
            <person name="Albert R."/>
            <person name="Binder M."/>
            <person name="Bloem J."/>
            <person name="Labutti K."/>
            <person name="Salamov A."/>
            <person name="Andreopoulos B."/>
            <person name="Baker S."/>
            <person name="Barry K."/>
            <person name="Bills G."/>
            <person name="Bluhm B."/>
            <person name="Cannon C."/>
            <person name="Castanera R."/>
            <person name="Culley D."/>
            <person name="Daum C."/>
            <person name="Ezra D."/>
            <person name="Gonzalez J."/>
            <person name="Henrissat B."/>
            <person name="Kuo A."/>
            <person name="Liang C."/>
            <person name="Lipzen A."/>
            <person name="Lutzoni F."/>
            <person name="Magnuson J."/>
            <person name="Mondo S."/>
            <person name="Nolan M."/>
            <person name="Ohm R."/>
            <person name="Pangilinan J."/>
            <person name="Park H.-J."/>
            <person name="Ramirez L."/>
            <person name="Alfaro M."/>
            <person name="Sun H."/>
            <person name="Tritt A."/>
            <person name="Yoshinaga Y."/>
            <person name="Zwiers L.-H."/>
            <person name="Turgeon B."/>
            <person name="Goodwin S."/>
            <person name="Spatafora J."/>
            <person name="Crous P."/>
            <person name="Grigoriev I."/>
        </authorList>
    </citation>
    <scope>NUCLEOTIDE SEQUENCE</scope>
    <source>
        <strain evidence="2">CBS 107.79</strain>
    </source>
</reference>
<dbReference type="AlphaFoldDB" id="A0A6A5VRC9"/>